<dbReference type="PANTHER" id="PTHR47634:SF9">
    <property type="entry name" value="PROTEIN KINASE DOMAIN-CONTAINING PROTEIN-RELATED"/>
    <property type="match status" value="1"/>
</dbReference>
<dbReference type="InterPro" id="IPR000719">
    <property type="entry name" value="Prot_kinase_dom"/>
</dbReference>
<dbReference type="GO" id="GO:0005634">
    <property type="term" value="C:nucleus"/>
    <property type="evidence" value="ECO:0007669"/>
    <property type="project" value="TreeGrafter"/>
</dbReference>
<name>A0A0D2HCN2_9EURO</name>
<evidence type="ECO:0000259" key="9">
    <source>
        <dbReference type="PROSITE" id="PS50011"/>
    </source>
</evidence>
<gene>
    <name evidence="10" type="ORF">Z517_05316</name>
</gene>
<evidence type="ECO:0000256" key="7">
    <source>
        <dbReference type="ARBA" id="ARBA00047899"/>
    </source>
</evidence>
<evidence type="ECO:0000256" key="8">
    <source>
        <dbReference type="ARBA" id="ARBA00048679"/>
    </source>
</evidence>
<dbReference type="PANTHER" id="PTHR47634">
    <property type="entry name" value="PROTEIN KINASE DOMAIN-CONTAINING PROTEIN-RELATED"/>
    <property type="match status" value="1"/>
</dbReference>
<feature type="domain" description="Protein kinase" evidence="9">
    <location>
        <begin position="33"/>
        <end position="379"/>
    </location>
</feature>
<dbReference type="HOGENOM" id="CLU_000288_81_1_1"/>
<comment type="catalytic activity">
    <reaction evidence="7">
        <text>L-threonyl-[protein] + ATP = O-phospho-L-threonyl-[protein] + ADP + H(+)</text>
        <dbReference type="Rhea" id="RHEA:46608"/>
        <dbReference type="Rhea" id="RHEA-COMP:11060"/>
        <dbReference type="Rhea" id="RHEA-COMP:11605"/>
        <dbReference type="ChEBI" id="CHEBI:15378"/>
        <dbReference type="ChEBI" id="CHEBI:30013"/>
        <dbReference type="ChEBI" id="CHEBI:30616"/>
        <dbReference type="ChEBI" id="CHEBI:61977"/>
        <dbReference type="ChEBI" id="CHEBI:456216"/>
        <dbReference type="EC" id="2.7.11.1"/>
    </reaction>
</comment>
<dbReference type="Gene3D" id="1.10.510.10">
    <property type="entry name" value="Transferase(Phosphotransferase) domain 1"/>
    <property type="match status" value="1"/>
</dbReference>
<dbReference type="EC" id="2.7.11.1" evidence="1"/>
<dbReference type="GO" id="GO:0000245">
    <property type="term" value="P:spliceosomal complex assembly"/>
    <property type="evidence" value="ECO:0007669"/>
    <property type="project" value="TreeGrafter"/>
</dbReference>
<dbReference type="STRING" id="1442368.A0A0D2HCN2"/>
<dbReference type="GO" id="GO:0050684">
    <property type="term" value="P:regulation of mRNA processing"/>
    <property type="evidence" value="ECO:0007669"/>
    <property type="project" value="TreeGrafter"/>
</dbReference>
<evidence type="ECO:0000256" key="6">
    <source>
        <dbReference type="ARBA" id="ARBA00022840"/>
    </source>
</evidence>
<dbReference type="Proteomes" id="UP000053029">
    <property type="component" value="Unassembled WGS sequence"/>
</dbReference>
<dbReference type="Gene3D" id="3.30.200.20">
    <property type="entry name" value="Phosphorylase Kinase, domain 1"/>
    <property type="match status" value="1"/>
</dbReference>
<keyword evidence="6" id="KW-0067">ATP-binding</keyword>
<dbReference type="InterPro" id="IPR011009">
    <property type="entry name" value="Kinase-like_dom_sf"/>
</dbReference>
<comment type="catalytic activity">
    <reaction evidence="8">
        <text>L-seryl-[protein] + ATP = O-phospho-L-seryl-[protein] + ADP + H(+)</text>
        <dbReference type="Rhea" id="RHEA:17989"/>
        <dbReference type="Rhea" id="RHEA-COMP:9863"/>
        <dbReference type="Rhea" id="RHEA-COMP:11604"/>
        <dbReference type="ChEBI" id="CHEBI:15378"/>
        <dbReference type="ChEBI" id="CHEBI:29999"/>
        <dbReference type="ChEBI" id="CHEBI:30616"/>
        <dbReference type="ChEBI" id="CHEBI:83421"/>
        <dbReference type="ChEBI" id="CHEBI:456216"/>
        <dbReference type="EC" id="2.7.11.1"/>
    </reaction>
</comment>
<dbReference type="SMART" id="SM00220">
    <property type="entry name" value="S_TKc"/>
    <property type="match status" value="1"/>
</dbReference>
<keyword evidence="11" id="KW-1185">Reference proteome</keyword>
<keyword evidence="3" id="KW-0808">Transferase</keyword>
<dbReference type="AlphaFoldDB" id="A0A0D2HCN2"/>
<evidence type="ECO:0000256" key="5">
    <source>
        <dbReference type="ARBA" id="ARBA00022777"/>
    </source>
</evidence>
<dbReference type="OrthoDB" id="5979581at2759"/>
<dbReference type="RefSeq" id="XP_013286097.1">
    <property type="nucleotide sequence ID" value="XM_013430643.1"/>
</dbReference>
<evidence type="ECO:0000256" key="1">
    <source>
        <dbReference type="ARBA" id="ARBA00012513"/>
    </source>
</evidence>
<dbReference type="PROSITE" id="PS00108">
    <property type="entry name" value="PROTEIN_KINASE_ST"/>
    <property type="match status" value="1"/>
</dbReference>
<dbReference type="SUPFAM" id="SSF56112">
    <property type="entry name" value="Protein kinase-like (PK-like)"/>
    <property type="match status" value="1"/>
</dbReference>
<evidence type="ECO:0000313" key="10">
    <source>
        <dbReference type="EMBL" id="KIW82289.1"/>
    </source>
</evidence>
<evidence type="ECO:0000313" key="11">
    <source>
        <dbReference type="Proteomes" id="UP000053029"/>
    </source>
</evidence>
<dbReference type="GO" id="GO:0005524">
    <property type="term" value="F:ATP binding"/>
    <property type="evidence" value="ECO:0007669"/>
    <property type="project" value="UniProtKB-KW"/>
</dbReference>
<protein>
    <recommendedName>
        <fullName evidence="1">non-specific serine/threonine protein kinase</fullName>
        <ecNumber evidence="1">2.7.11.1</ecNumber>
    </recommendedName>
</protein>
<evidence type="ECO:0000256" key="4">
    <source>
        <dbReference type="ARBA" id="ARBA00022741"/>
    </source>
</evidence>
<keyword evidence="4" id="KW-0547">Nucleotide-binding</keyword>
<dbReference type="InterPro" id="IPR008271">
    <property type="entry name" value="Ser/Thr_kinase_AS"/>
</dbReference>
<proteinExistence type="predicted"/>
<dbReference type="InterPro" id="IPR051334">
    <property type="entry name" value="SRPK"/>
</dbReference>
<keyword evidence="2" id="KW-0723">Serine/threonine-protein kinase</keyword>
<reference evidence="10 11" key="1">
    <citation type="submission" date="2015-01" db="EMBL/GenBank/DDBJ databases">
        <title>The Genome Sequence of Fonsecaea pedrosoi CBS 271.37.</title>
        <authorList>
            <consortium name="The Broad Institute Genomics Platform"/>
            <person name="Cuomo C."/>
            <person name="de Hoog S."/>
            <person name="Gorbushina A."/>
            <person name="Stielow B."/>
            <person name="Teixiera M."/>
            <person name="Abouelleil A."/>
            <person name="Chapman S.B."/>
            <person name="Priest M."/>
            <person name="Young S.K."/>
            <person name="Wortman J."/>
            <person name="Nusbaum C."/>
            <person name="Birren B."/>
        </authorList>
    </citation>
    <scope>NUCLEOTIDE SEQUENCE [LARGE SCALE GENOMIC DNA]</scope>
    <source>
        <strain evidence="10 11">CBS 271.37</strain>
    </source>
</reference>
<dbReference type="PROSITE" id="PS50011">
    <property type="entry name" value="PROTEIN_KINASE_DOM"/>
    <property type="match status" value="1"/>
</dbReference>
<keyword evidence="5" id="KW-0418">Kinase</keyword>
<dbReference type="Pfam" id="PF00069">
    <property type="entry name" value="Pkinase"/>
    <property type="match status" value="1"/>
</dbReference>
<sequence>MTFTEPVEEETLPRYHPENYYPVSIGQVFHERYKVLAKLGFGGSSTTWLAQDVTRWRFQKNRFVTLKILTRDVTDNHSTSSELALSTQIAKANPTHEGLRYIRTVLDSFEAQSQFGVHLCLVYVPMRETLSTFARRLQNGCLPGNLLKPLLKFLLTALDYLHTQCHIIHTDLKPDNILLGIEDEEIINELIKEEQRHPSPAKVYDDRRIYAHRNFGDLRGPPGRPKIADFGLAVRSSFDGTFNHPIQPDLLQAPEVILRAGWSYSADIWNLGVMIWDLLEGRSLFQAFDPDTDSYAPDIHLNEMISFLGPPPKQLLVRGESTAQFFTPEETVTSSTCFFIAFLMRPRNGYTEIVRFLIGGGKGNDDYSAEYYWERIILL</sequence>
<evidence type="ECO:0000256" key="3">
    <source>
        <dbReference type="ARBA" id="ARBA00022679"/>
    </source>
</evidence>
<dbReference type="GO" id="GO:0005737">
    <property type="term" value="C:cytoplasm"/>
    <property type="evidence" value="ECO:0007669"/>
    <property type="project" value="TreeGrafter"/>
</dbReference>
<dbReference type="GO" id="GO:0004674">
    <property type="term" value="F:protein serine/threonine kinase activity"/>
    <property type="evidence" value="ECO:0007669"/>
    <property type="project" value="UniProtKB-KW"/>
</dbReference>
<dbReference type="EMBL" id="KN846971">
    <property type="protein sequence ID" value="KIW82289.1"/>
    <property type="molecule type" value="Genomic_DNA"/>
</dbReference>
<dbReference type="GeneID" id="25304806"/>
<evidence type="ECO:0000256" key="2">
    <source>
        <dbReference type="ARBA" id="ARBA00022527"/>
    </source>
</evidence>
<dbReference type="VEuPathDB" id="FungiDB:Z517_05316"/>
<organism evidence="10 11">
    <name type="scientific">Fonsecaea pedrosoi CBS 271.37</name>
    <dbReference type="NCBI Taxonomy" id="1442368"/>
    <lineage>
        <taxon>Eukaryota</taxon>
        <taxon>Fungi</taxon>
        <taxon>Dikarya</taxon>
        <taxon>Ascomycota</taxon>
        <taxon>Pezizomycotina</taxon>
        <taxon>Eurotiomycetes</taxon>
        <taxon>Chaetothyriomycetidae</taxon>
        <taxon>Chaetothyriales</taxon>
        <taxon>Herpotrichiellaceae</taxon>
        <taxon>Fonsecaea</taxon>
    </lineage>
</organism>
<accession>A0A0D2HCN2</accession>